<feature type="transmembrane region" description="Helical" evidence="1">
    <location>
        <begin position="557"/>
        <end position="577"/>
    </location>
</feature>
<dbReference type="CDD" id="cd04179">
    <property type="entry name" value="DPM_DPG-synthase_like"/>
    <property type="match status" value="1"/>
</dbReference>
<dbReference type="PANTHER" id="PTHR48090:SF7">
    <property type="entry name" value="RFBJ PROTEIN"/>
    <property type="match status" value="1"/>
</dbReference>
<feature type="transmembrane region" description="Helical" evidence="1">
    <location>
        <begin position="441"/>
        <end position="459"/>
    </location>
</feature>
<dbReference type="Gene3D" id="3.90.550.10">
    <property type="entry name" value="Spore Coat Polysaccharide Biosynthesis Protein SpsA, Chain A"/>
    <property type="match status" value="1"/>
</dbReference>
<comment type="caution">
    <text evidence="3">The sequence shown here is derived from an EMBL/GenBank/DDBJ whole genome shotgun (WGS) entry which is preliminary data.</text>
</comment>
<dbReference type="InterPro" id="IPR001173">
    <property type="entry name" value="Glyco_trans_2-like"/>
</dbReference>
<name>A0A1F7HDZ8_9BACT</name>
<feature type="transmembrane region" description="Helical" evidence="1">
    <location>
        <begin position="532"/>
        <end position="551"/>
    </location>
</feature>
<keyword evidence="1" id="KW-0812">Transmembrane</keyword>
<feature type="transmembrane region" description="Helical" evidence="1">
    <location>
        <begin position="323"/>
        <end position="343"/>
    </location>
</feature>
<accession>A0A1F7HDZ8</accession>
<dbReference type="PANTHER" id="PTHR48090">
    <property type="entry name" value="UNDECAPRENYL-PHOSPHATE 4-DEOXY-4-FORMAMIDO-L-ARABINOSE TRANSFERASE-RELATED"/>
    <property type="match status" value="1"/>
</dbReference>
<evidence type="ECO:0000256" key="1">
    <source>
        <dbReference type="SAM" id="Phobius"/>
    </source>
</evidence>
<gene>
    <name evidence="3" type="ORF">A3D06_00840</name>
</gene>
<proteinExistence type="predicted"/>
<keyword evidence="1" id="KW-1133">Transmembrane helix</keyword>
<feature type="transmembrane region" description="Helical" evidence="1">
    <location>
        <begin position="373"/>
        <end position="391"/>
    </location>
</feature>
<feature type="transmembrane region" description="Helical" evidence="1">
    <location>
        <begin position="350"/>
        <end position="367"/>
    </location>
</feature>
<dbReference type="EMBL" id="MFZS01000009">
    <property type="protein sequence ID" value="OGK29255.1"/>
    <property type="molecule type" value="Genomic_DNA"/>
</dbReference>
<feature type="transmembrane region" description="Helical" evidence="1">
    <location>
        <begin position="584"/>
        <end position="603"/>
    </location>
</feature>
<feature type="transmembrane region" description="Helical" evidence="1">
    <location>
        <begin position="507"/>
        <end position="525"/>
    </location>
</feature>
<dbReference type="Proteomes" id="UP000177027">
    <property type="component" value="Unassembled WGS sequence"/>
</dbReference>
<feature type="transmembrane region" description="Helical" evidence="1">
    <location>
        <begin position="418"/>
        <end position="434"/>
    </location>
</feature>
<feature type="transmembrane region" description="Helical" evidence="1">
    <location>
        <begin position="396"/>
        <end position="412"/>
    </location>
</feature>
<feature type="transmembrane region" description="Helical" evidence="1">
    <location>
        <begin position="236"/>
        <end position="254"/>
    </location>
</feature>
<organism evidence="3 4">
    <name type="scientific">Candidatus Roizmanbacteria bacterium RIFCSPHIGHO2_02_FULL_40_9</name>
    <dbReference type="NCBI Taxonomy" id="1802042"/>
    <lineage>
        <taxon>Bacteria</taxon>
        <taxon>Candidatus Roizmaniibacteriota</taxon>
    </lineage>
</organism>
<dbReference type="AlphaFoldDB" id="A0A1F7HDZ8"/>
<evidence type="ECO:0000313" key="3">
    <source>
        <dbReference type="EMBL" id="OGK29255.1"/>
    </source>
</evidence>
<reference evidence="3 4" key="1">
    <citation type="journal article" date="2016" name="Nat. Commun.">
        <title>Thousands of microbial genomes shed light on interconnected biogeochemical processes in an aquifer system.</title>
        <authorList>
            <person name="Anantharaman K."/>
            <person name="Brown C.T."/>
            <person name="Hug L.A."/>
            <person name="Sharon I."/>
            <person name="Castelle C.J."/>
            <person name="Probst A.J."/>
            <person name="Thomas B.C."/>
            <person name="Singh A."/>
            <person name="Wilkins M.J."/>
            <person name="Karaoz U."/>
            <person name="Brodie E.L."/>
            <person name="Williams K.H."/>
            <person name="Hubbard S.S."/>
            <person name="Banfield J.F."/>
        </authorList>
    </citation>
    <scope>NUCLEOTIDE SEQUENCE [LARGE SCALE GENOMIC DNA]</scope>
</reference>
<keyword evidence="1" id="KW-0472">Membrane</keyword>
<dbReference type="InterPro" id="IPR050256">
    <property type="entry name" value="Glycosyltransferase_2"/>
</dbReference>
<sequence length="753" mass="86162">MVPKKWKLISAIAIVIPVYNEEKYLKKFLPLLLKETASHKEINKVVIVNDGSTDNTNNILESFSKKIHAVQLKGNRGKGYAMRVGIEAARSFDSDAIIFMDGDLQHDPKSLSEFIETLRANNVVLGYRKLEKTVPFYRKFGNLAAQAIFRVFFNIKRKDLLCGFIAFHISVLDNIKWQSNGYGVETEITALIAKHNIPYKEIRIDTIYLDPKKGVTLMHAAKIFLRLPGWYATQTAMLYPIFFVLVAIGLILSLKNPYTTRSLIPNLEPYPDTLYYAYPAFNFVKNGDFSMIYHGFAQRFVTPAAYTVYLLPFFFIFKSILAFFWANIILLVMSIFLFVKVALRLFHNRVIPTFFAGFLFVTNFYTYTMPSLLMAELISMTVFIGMIYLLFSEKNTRNIVFGALLGSIMVLIKFSNAPISVFFIMVYGLLILLEKKSLKKILIFIGSLAVLGVLSFIYIRSAGILTDHKNLQSGSSFSTHYFQTNVMFYKNALLGQPSRYLWYHERLISLLVSILLGVGVVLGLTQRTYRKFTLIILTFIVSLVFFMSFFVTPDARYIVILLPTIMVMAGITIDVIQKKYHLKIGLLLVSIFIAAYLFIPQFGQRDEMYAKTLKKQIGLNYLHAENPWNYIALTMADEFAKNADRPVYIGTFLPPYYAGMVAEHITALPLTSYQEFYSNDSKIHFGNESFNSVVELLENKMKKGDVYITSAYANNVRGVWPQEFDKILHVFETKLAYEGCFGTCNLYKLVLKK</sequence>
<protein>
    <recommendedName>
        <fullName evidence="2">Glycosyltransferase 2-like domain-containing protein</fullName>
    </recommendedName>
</protein>
<evidence type="ECO:0000259" key="2">
    <source>
        <dbReference type="Pfam" id="PF00535"/>
    </source>
</evidence>
<dbReference type="InterPro" id="IPR029044">
    <property type="entry name" value="Nucleotide-diphossugar_trans"/>
</dbReference>
<dbReference type="Pfam" id="PF00535">
    <property type="entry name" value="Glycos_transf_2"/>
    <property type="match status" value="1"/>
</dbReference>
<feature type="transmembrane region" description="Helical" evidence="1">
    <location>
        <begin position="300"/>
        <end position="317"/>
    </location>
</feature>
<feature type="domain" description="Glycosyltransferase 2-like" evidence="2">
    <location>
        <begin position="14"/>
        <end position="143"/>
    </location>
</feature>
<dbReference type="SUPFAM" id="SSF53448">
    <property type="entry name" value="Nucleotide-diphospho-sugar transferases"/>
    <property type="match status" value="1"/>
</dbReference>
<evidence type="ECO:0000313" key="4">
    <source>
        <dbReference type="Proteomes" id="UP000177027"/>
    </source>
</evidence>